<comment type="similarity">
    <text evidence="6">Belongs to the methyltransferase superfamily. RNA methyltransferase RsmG family.</text>
</comment>
<sequence length="211" mass="22830">MTEDDARAWLVRHDVPRETIDAIAAFVDLLVAENEHQNLVARSTIEHIWARHIIDSAQLVYLSDQPERPWLDIGSGPGLPGIVIALLTGADTILVEPRRLRVAFLERAVAALGLAGRVTPILGKIEAVVLPAAPVNITARAFASLDTIFAATVERAVPGAIWVLPKGKSAIAELESARQTWQGAFHVERSVSDPDAAIVVARGVGRRRKAR</sequence>
<dbReference type="PANTHER" id="PTHR31760:SF0">
    <property type="entry name" value="S-ADENOSYL-L-METHIONINE-DEPENDENT METHYLTRANSFERASES SUPERFAMILY PROTEIN"/>
    <property type="match status" value="1"/>
</dbReference>
<dbReference type="SUPFAM" id="SSF53335">
    <property type="entry name" value="S-adenosyl-L-methionine-dependent methyltransferases"/>
    <property type="match status" value="1"/>
</dbReference>
<evidence type="ECO:0000256" key="6">
    <source>
        <dbReference type="HAMAP-Rule" id="MF_00074"/>
    </source>
</evidence>
<comment type="caution">
    <text evidence="6">Lacks conserved residue(s) required for the propagation of feature annotation.</text>
</comment>
<dbReference type="InterPro" id="IPR003682">
    <property type="entry name" value="rRNA_ssu_MeTfrase_G"/>
</dbReference>
<evidence type="ECO:0000256" key="5">
    <source>
        <dbReference type="ARBA" id="ARBA00022691"/>
    </source>
</evidence>
<feature type="binding site" evidence="6">
    <location>
        <position position="74"/>
    </location>
    <ligand>
        <name>S-adenosyl-L-methionine</name>
        <dbReference type="ChEBI" id="CHEBI:59789"/>
    </ligand>
</feature>
<dbReference type="Gene3D" id="3.40.50.150">
    <property type="entry name" value="Vaccinia Virus protein VP39"/>
    <property type="match status" value="1"/>
</dbReference>
<protein>
    <recommendedName>
        <fullName evidence="6">Ribosomal RNA small subunit methyltransferase G</fullName>
        <ecNumber evidence="6">2.1.1.170</ecNumber>
    </recommendedName>
    <alternativeName>
        <fullName evidence="6">16S rRNA 7-methylguanosine methyltransferase</fullName>
        <shortName evidence="6">16S rRNA m7G methyltransferase</shortName>
    </alternativeName>
</protein>
<keyword evidence="1 6" id="KW-0963">Cytoplasm</keyword>
<dbReference type="GO" id="GO:0070043">
    <property type="term" value="F:rRNA (guanine-N7-)-methyltransferase activity"/>
    <property type="evidence" value="ECO:0007669"/>
    <property type="project" value="UniProtKB-UniRule"/>
</dbReference>
<dbReference type="Pfam" id="PF02527">
    <property type="entry name" value="GidB"/>
    <property type="match status" value="1"/>
</dbReference>
<evidence type="ECO:0000256" key="2">
    <source>
        <dbReference type="ARBA" id="ARBA00022552"/>
    </source>
</evidence>
<comment type="subcellular location">
    <subcellularLocation>
        <location evidence="6">Cytoplasm</location>
    </subcellularLocation>
</comment>
<evidence type="ECO:0000256" key="1">
    <source>
        <dbReference type="ARBA" id="ARBA00022490"/>
    </source>
</evidence>
<feature type="binding site" evidence="6">
    <location>
        <position position="79"/>
    </location>
    <ligand>
        <name>S-adenosyl-L-methionine</name>
        <dbReference type="ChEBI" id="CHEBI:59789"/>
    </ligand>
</feature>
<organism evidence="7 8">
    <name type="scientific">Sphingomonas sanxanigenens</name>
    <dbReference type="NCBI Taxonomy" id="397260"/>
    <lineage>
        <taxon>Bacteria</taxon>
        <taxon>Pseudomonadati</taxon>
        <taxon>Pseudomonadota</taxon>
        <taxon>Alphaproteobacteria</taxon>
        <taxon>Sphingomonadales</taxon>
        <taxon>Sphingomonadaceae</taxon>
        <taxon>Sphingomonas</taxon>
    </lineage>
</organism>
<dbReference type="InterPro" id="IPR029063">
    <property type="entry name" value="SAM-dependent_MTases_sf"/>
</dbReference>
<gene>
    <name evidence="6" type="primary">rsmG</name>
    <name evidence="7" type="ORF">DI623_01140</name>
</gene>
<reference evidence="7 8" key="1">
    <citation type="submission" date="2017-08" db="EMBL/GenBank/DDBJ databases">
        <title>Infants hospitalized years apart are colonized by the same room-sourced microbial strains.</title>
        <authorList>
            <person name="Brooks B."/>
            <person name="Olm M.R."/>
            <person name="Firek B.A."/>
            <person name="Baker R."/>
            <person name="Thomas B.C."/>
            <person name="Morowitz M.J."/>
            <person name="Banfield J.F."/>
        </authorList>
    </citation>
    <scope>NUCLEOTIDE SEQUENCE [LARGE SCALE GENOMIC DNA]</scope>
    <source>
        <strain evidence="7">S2_018_000_R2_101</strain>
    </source>
</reference>
<dbReference type="EC" id="2.1.1.170" evidence="6"/>
<comment type="function">
    <text evidence="6">Specifically methylates the N7 position of guanine in position 527 of 16S rRNA.</text>
</comment>
<accession>A0A2W5CAA9</accession>
<dbReference type="Proteomes" id="UP000249066">
    <property type="component" value="Unassembled WGS sequence"/>
</dbReference>
<keyword evidence="3 6" id="KW-0489">Methyltransferase</keyword>
<dbReference type="GO" id="GO:0005829">
    <property type="term" value="C:cytosol"/>
    <property type="evidence" value="ECO:0007669"/>
    <property type="project" value="TreeGrafter"/>
</dbReference>
<evidence type="ECO:0000313" key="8">
    <source>
        <dbReference type="Proteomes" id="UP000249066"/>
    </source>
</evidence>
<dbReference type="AlphaFoldDB" id="A0A2W5CAA9"/>
<name>A0A2W5CAA9_9SPHN</name>
<feature type="binding site" evidence="6">
    <location>
        <begin position="125"/>
        <end position="126"/>
    </location>
    <ligand>
        <name>S-adenosyl-L-methionine</name>
        <dbReference type="ChEBI" id="CHEBI:59789"/>
    </ligand>
</feature>
<feature type="binding site" evidence="6">
    <location>
        <position position="140"/>
    </location>
    <ligand>
        <name>S-adenosyl-L-methionine</name>
        <dbReference type="ChEBI" id="CHEBI:59789"/>
    </ligand>
</feature>
<evidence type="ECO:0000313" key="7">
    <source>
        <dbReference type="EMBL" id="PZO92085.1"/>
    </source>
</evidence>
<comment type="caution">
    <text evidence="7">The sequence shown here is derived from an EMBL/GenBank/DDBJ whole genome shotgun (WGS) entry which is preliminary data.</text>
</comment>
<keyword evidence="4 6" id="KW-0808">Transferase</keyword>
<dbReference type="PANTHER" id="PTHR31760">
    <property type="entry name" value="S-ADENOSYL-L-METHIONINE-DEPENDENT METHYLTRANSFERASES SUPERFAMILY PROTEIN"/>
    <property type="match status" value="1"/>
</dbReference>
<dbReference type="HAMAP" id="MF_00074">
    <property type="entry name" value="16SrRNA_methyltr_G"/>
    <property type="match status" value="1"/>
</dbReference>
<keyword evidence="2 6" id="KW-0698">rRNA processing</keyword>
<dbReference type="EMBL" id="QFNN01000002">
    <property type="protein sequence ID" value="PZO92085.1"/>
    <property type="molecule type" value="Genomic_DNA"/>
</dbReference>
<evidence type="ECO:0000256" key="4">
    <source>
        <dbReference type="ARBA" id="ARBA00022679"/>
    </source>
</evidence>
<keyword evidence="5 6" id="KW-0949">S-adenosyl-L-methionine</keyword>
<comment type="catalytic activity">
    <reaction evidence="6">
        <text>guanosine(527) in 16S rRNA + S-adenosyl-L-methionine = N(7)-methylguanosine(527) in 16S rRNA + S-adenosyl-L-homocysteine</text>
        <dbReference type="Rhea" id="RHEA:42732"/>
        <dbReference type="Rhea" id="RHEA-COMP:10209"/>
        <dbReference type="Rhea" id="RHEA-COMP:10210"/>
        <dbReference type="ChEBI" id="CHEBI:57856"/>
        <dbReference type="ChEBI" id="CHEBI:59789"/>
        <dbReference type="ChEBI" id="CHEBI:74269"/>
        <dbReference type="ChEBI" id="CHEBI:74480"/>
        <dbReference type="EC" id="2.1.1.170"/>
    </reaction>
</comment>
<proteinExistence type="inferred from homology"/>
<evidence type="ECO:0000256" key="3">
    <source>
        <dbReference type="ARBA" id="ARBA00022603"/>
    </source>
</evidence>